<dbReference type="CDD" id="cd00229">
    <property type="entry name" value="SGNH_hydrolase"/>
    <property type="match status" value="1"/>
</dbReference>
<evidence type="ECO:0000313" key="5">
    <source>
        <dbReference type="Proteomes" id="UP000095094"/>
    </source>
</evidence>
<protein>
    <recommendedName>
        <fullName evidence="3">SGNH hydrolase-type esterase domain-containing protein</fullName>
    </recommendedName>
</protein>
<evidence type="ECO:0000313" key="4">
    <source>
        <dbReference type="EMBL" id="OEG19989.1"/>
    </source>
</evidence>
<keyword evidence="5" id="KW-1185">Reference proteome</keyword>
<dbReference type="InterPro" id="IPR051532">
    <property type="entry name" value="Ester_Hydrolysis_Enzymes"/>
</dbReference>
<name>A0A1E5H4V2_9ENTE</name>
<dbReference type="Proteomes" id="UP000095094">
    <property type="component" value="Unassembled WGS sequence"/>
</dbReference>
<organism evidence="4 5">
    <name type="scientific">Enterococcus termitis</name>
    <dbReference type="NCBI Taxonomy" id="332950"/>
    <lineage>
        <taxon>Bacteria</taxon>
        <taxon>Bacillati</taxon>
        <taxon>Bacillota</taxon>
        <taxon>Bacilli</taxon>
        <taxon>Lactobacillales</taxon>
        <taxon>Enterococcaceae</taxon>
        <taxon>Enterococcus</taxon>
    </lineage>
</organism>
<keyword evidence="2" id="KW-0812">Transmembrane</keyword>
<feature type="transmembrane region" description="Helical" evidence="2">
    <location>
        <begin position="6"/>
        <end position="24"/>
    </location>
</feature>
<comment type="caution">
    <text evidence="4">The sequence shown here is derived from an EMBL/GenBank/DDBJ whole genome shotgun (WGS) entry which is preliminary data.</text>
</comment>
<dbReference type="PANTHER" id="PTHR30383:SF5">
    <property type="entry name" value="SGNH HYDROLASE-TYPE ESTERASE DOMAIN-CONTAINING PROTEIN"/>
    <property type="match status" value="1"/>
</dbReference>
<keyword evidence="2" id="KW-0472">Membrane</keyword>
<feature type="domain" description="SGNH hydrolase-type esterase" evidence="3">
    <location>
        <begin position="64"/>
        <end position="238"/>
    </location>
</feature>
<dbReference type="InterPro" id="IPR036514">
    <property type="entry name" value="SGNH_hydro_sf"/>
</dbReference>
<sequence length="267" mass="30330">MKRFGYLLAGVAIPVVLFLLYYFLVPTPPKEKTTAAETSTFETTSTTTEERETSLPDKLVYAPMGDSLSAGWIVEKEEEKFTSVLSKELSKRFDVKIDQQGVFKAGEKASGLGISSIEEIKKQKPDLVTIEYGTNDILAYKDDQDLIQFEANISHIVSELKADNIFIVLVTTWNREQKLSQRYDDVLFKVGAKYEVPVANIRGLWTTETDTIDPKKYPNILDKKELEKDMHPNTKGHAEIAKRIFQTIETPFSNYLDEKYGSTKSTY</sequence>
<dbReference type="Pfam" id="PF13472">
    <property type="entry name" value="Lipase_GDSL_2"/>
    <property type="match status" value="1"/>
</dbReference>
<reference evidence="5" key="1">
    <citation type="submission" date="2016-09" db="EMBL/GenBank/DDBJ databases">
        <authorList>
            <person name="Gulvik C.A."/>
        </authorList>
    </citation>
    <scope>NUCLEOTIDE SEQUENCE [LARGE SCALE GENOMIC DNA]</scope>
    <source>
        <strain evidence="5">LMG 8895</strain>
    </source>
</reference>
<accession>A0A1E5H4V2</accession>
<feature type="compositionally biased region" description="Low complexity" evidence="1">
    <location>
        <begin position="35"/>
        <end position="47"/>
    </location>
</feature>
<dbReference type="AlphaFoldDB" id="A0A1E5H4V2"/>
<feature type="region of interest" description="Disordered" evidence="1">
    <location>
        <begin position="33"/>
        <end position="54"/>
    </location>
</feature>
<evidence type="ECO:0000256" key="1">
    <source>
        <dbReference type="SAM" id="MobiDB-lite"/>
    </source>
</evidence>
<evidence type="ECO:0000259" key="3">
    <source>
        <dbReference type="Pfam" id="PF13472"/>
    </source>
</evidence>
<dbReference type="RefSeq" id="WP_069662256.1">
    <property type="nucleotide sequence ID" value="NZ_JBHUJJ010000001.1"/>
</dbReference>
<dbReference type="GO" id="GO:0004622">
    <property type="term" value="F:phosphatidylcholine lysophospholipase activity"/>
    <property type="evidence" value="ECO:0007669"/>
    <property type="project" value="TreeGrafter"/>
</dbReference>
<dbReference type="SUPFAM" id="SSF52266">
    <property type="entry name" value="SGNH hydrolase"/>
    <property type="match status" value="1"/>
</dbReference>
<keyword evidence="2" id="KW-1133">Transmembrane helix</keyword>
<dbReference type="PANTHER" id="PTHR30383">
    <property type="entry name" value="THIOESTERASE 1/PROTEASE 1/LYSOPHOSPHOLIPASE L1"/>
    <property type="match status" value="1"/>
</dbReference>
<evidence type="ECO:0000256" key="2">
    <source>
        <dbReference type="SAM" id="Phobius"/>
    </source>
</evidence>
<dbReference type="InterPro" id="IPR013830">
    <property type="entry name" value="SGNH_hydro"/>
</dbReference>
<dbReference type="Gene3D" id="3.40.50.1110">
    <property type="entry name" value="SGNH hydrolase"/>
    <property type="match status" value="1"/>
</dbReference>
<dbReference type="OrthoDB" id="26855at2"/>
<dbReference type="EMBL" id="MIJY01000002">
    <property type="protein sequence ID" value="OEG19989.1"/>
    <property type="molecule type" value="Genomic_DNA"/>
</dbReference>
<gene>
    <name evidence="4" type="ORF">BCR25_14465</name>
</gene>
<proteinExistence type="predicted"/>